<name>A0A1C3K0L4_9BURK</name>
<dbReference type="EMBL" id="FLRC01000013">
    <property type="protein sequence ID" value="SBT25050.1"/>
    <property type="molecule type" value="Genomic_DNA"/>
</dbReference>
<sequence>MTHEYQEDGIALAESLHQHAAGLGSSVCWLLIDPVLRDPLDHPGWAPWREAVQVRSLPVRLADRDVDPSAWPRLVRLDLSSYRDADLARAAAHMSVEDGELGSLRQGMGHRIGGWLFGCDDGAALARHLSGVMLARHPQGWRAMLRLHDPAVMDVLWPQLRAAQQAAVLGPCRQWLQRDRWGGLAVRAQPGGGAVPAQGLALDAAQWDLVEGLASLNRAWRRLPEPWPSAASARLPEVLACMRRVRALGYDDPRDWEACAWRALTVSPDFDRHALLRQRFADAPDDVALARLFSGITTAEWDAVQEDCRRGLDHGILVRNDS</sequence>
<evidence type="ECO:0000313" key="3">
    <source>
        <dbReference type="EMBL" id="SOE47387.1"/>
    </source>
</evidence>
<keyword evidence="4" id="KW-1185">Reference proteome</keyword>
<evidence type="ECO:0000313" key="2">
    <source>
        <dbReference type="EMBL" id="SBT25050.1"/>
    </source>
</evidence>
<accession>A0A1C3K0L4</accession>
<organism evidence="2 4">
    <name type="scientific">Orrella dioscoreae</name>
    <dbReference type="NCBI Taxonomy" id="1851544"/>
    <lineage>
        <taxon>Bacteria</taxon>
        <taxon>Pseudomonadati</taxon>
        <taxon>Pseudomonadota</taxon>
        <taxon>Betaproteobacteria</taxon>
        <taxon>Burkholderiales</taxon>
        <taxon>Alcaligenaceae</taxon>
        <taxon>Orrella</taxon>
    </lineage>
</organism>
<reference evidence="3 4" key="2">
    <citation type="submission" date="2017-08" db="EMBL/GenBank/DDBJ databases">
        <authorList>
            <person name="de Groot N.N."/>
        </authorList>
    </citation>
    <scope>NUCLEOTIDE SEQUENCE [LARGE SCALE GENOMIC DNA]</scope>
    <source>
        <strain evidence="3">Orrdi1</strain>
    </source>
</reference>
<evidence type="ECO:0000259" key="1">
    <source>
        <dbReference type="Pfam" id="PF13503"/>
    </source>
</evidence>
<protein>
    <recommendedName>
        <fullName evidence="1">DUF4123 domain-containing protein</fullName>
    </recommendedName>
</protein>
<dbReference type="RefSeq" id="WP_067752280.1">
    <property type="nucleotide sequence ID" value="NZ_LT907988.1"/>
</dbReference>
<dbReference type="STRING" id="1851544.ODI_03386"/>
<dbReference type="AlphaFoldDB" id="A0A1C3K0L4"/>
<proteinExistence type="predicted"/>
<dbReference type="OrthoDB" id="8584274at2"/>
<dbReference type="InterPro" id="IPR025391">
    <property type="entry name" value="DUF4123"/>
</dbReference>
<gene>
    <name evidence="2" type="ORF">ODI_03386</name>
    <name evidence="3" type="ORF">ODI_R0810</name>
</gene>
<dbReference type="Proteomes" id="UP000078558">
    <property type="component" value="Chromosome I"/>
</dbReference>
<feature type="domain" description="DUF4123" evidence="1">
    <location>
        <begin position="104"/>
        <end position="166"/>
    </location>
</feature>
<dbReference type="Pfam" id="PF13503">
    <property type="entry name" value="DUF4123"/>
    <property type="match status" value="1"/>
</dbReference>
<reference evidence="2 4" key="1">
    <citation type="submission" date="2016-06" db="EMBL/GenBank/DDBJ databases">
        <authorList>
            <person name="Kjaerup R.B."/>
            <person name="Dalgaard T.S."/>
            <person name="Juul-Madsen H.R."/>
        </authorList>
    </citation>
    <scope>NUCLEOTIDE SEQUENCE [LARGE SCALE GENOMIC DNA]</scope>
    <source>
        <strain evidence="2">Orrdi1</strain>
    </source>
</reference>
<dbReference type="EMBL" id="LT907988">
    <property type="protein sequence ID" value="SOE47387.1"/>
    <property type="molecule type" value="Genomic_DNA"/>
</dbReference>
<evidence type="ECO:0000313" key="4">
    <source>
        <dbReference type="Proteomes" id="UP000078558"/>
    </source>
</evidence>
<dbReference type="KEGG" id="odi:ODI_R0810"/>